<dbReference type="Pfam" id="PF13715">
    <property type="entry name" value="CarbopepD_reg_2"/>
    <property type="match status" value="1"/>
</dbReference>
<dbReference type="GO" id="GO:0009279">
    <property type="term" value="C:cell outer membrane"/>
    <property type="evidence" value="ECO:0007669"/>
    <property type="project" value="UniProtKB-SubCell"/>
</dbReference>
<dbReference type="RefSeq" id="WP_090120624.1">
    <property type="nucleotide sequence ID" value="NZ_FNNJ01000002.1"/>
</dbReference>
<dbReference type="AlphaFoldDB" id="A0A1H2VZD3"/>
<dbReference type="NCBIfam" id="TIGR04056">
    <property type="entry name" value="OMP_RagA_SusC"/>
    <property type="match status" value="1"/>
</dbReference>
<accession>A0A1H2VZD3</accession>
<evidence type="ECO:0000256" key="3">
    <source>
        <dbReference type="ARBA" id="ARBA00022452"/>
    </source>
</evidence>
<evidence type="ECO:0000256" key="1">
    <source>
        <dbReference type="ARBA" id="ARBA00004571"/>
    </source>
</evidence>
<evidence type="ECO:0000256" key="5">
    <source>
        <dbReference type="ARBA" id="ARBA00023136"/>
    </source>
</evidence>
<reference evidence="9 10" key="1">
    <citation type="submission" date="2016-10" db="EMBL/GenBank/DDBJ databases">
        <authorList>
            <person name="de Groot N.N."/>
        </authorList>
    </citation>
    <scope>NUCLEOTIDE SEQUENCE [LARGE SCALE GENOMIC DNA]</scope>
    <source>
        <strain evidence="9 10">DSM 24956</strain>
    </source>
</reference>
<dbReference type="InterPro" id="IPR036942">
    <property type="entry name" value="Beta-barrel_TonB_sf"/>
</dbReference>
<dbReference type="PROSITE" id="PS52016">
    <property type="entry name" value="TONB_DEPENDENT_REC_3"/>
    <property type="match status" value="1"/>
</dbReference>
<feature type="domain" description="TonB-dependent receptor plug" evidence="8">
    <location>
        <begin position="129"/>
        <end position="255"/>
    </location>
</feature>
<evidence type="ECO:0000256" key="6">
    <source>
        <dbReference type="ARBA" id="ARBA00023237"/>
    </source>
</evidence>
<keyword evidence="10" id="KW-1185">Reference proteome</keyword>
<dbReference type="InterPro" id="IPR023996">
    <property type="entry name" value="TonB-dep_OMP_SusC/RagA"/>
</dbReference>
<organism evidence="9 10">
    <name type="scientific">Lutibacter oricola</name>
    <dbReference type="NCBI Taxonomy" id="762486"/>
    <lineage>
        <taxon>Bacteria</taxon>
        <taxon>Pseudomonadati</taxon>
        <taxon>Bacteroidota</taxon>
        <taxon>Flavobacteriia</taxon>
        <taxon>Flavobacteriales</taxon>
        <taxon>Flavobacteriaceae</taxon>
        <taxon>Lutibacter</taxon>
    </lineage>
</organism>
<dbReference type="Gene3D" id="2.60.40.1120">
    <property type="entry name" value="Carboxypeptidase-like, regulatory domain"/>
    <property type="match status" value="1"/>
</dbReference>
<dbReference type="NCBIfam" id="TIGR04057">
    <property type="entry name" value="SusC_RagA_signa"/>
    <property type="match status" value="1"/>
</dbReference>
<keyword evidence="5 7" id="KW-0472">Membrane</keyword>
<sequence length="1098" mass="123058">MKKLIYLLIFIPSLLVAQKQKVISGKVLDATMQMPIVGASVYVSSAIIGNKTKIDGVIEGSMLGSTTDFNGEFTLKVSEGIKYILVSYMGFETEKIAVSSTSEGLIIKLKEKSEMLEEVVLTGYQKIEKRKMTSSYAKVNIEEIQQAGVANVDQMLTGQISGVVIQATNGAPGAPAKISIRGTSTLSGSSEPLWVLDGIPLEGSDIPDDYTDKDNIDNLESYAIAGLNPEDIESITVLKDASATSIYGARAANGVIVITSKRGKKGDMKVNFNATSFITQKPDFDKLNLMNSSQKVDFELMLASRSDLKYQQDRGEVARILNSFNEYDNFSNNGFLSISSEAQNAINNLKNTNTNWGDQIYQMALNQQYSLSLSGGNDKSDYYFSTGLFDEKGTTKGTGQKRYNITLKNNFSLNDKLKVGVALFGSQNKTYSYITGADAYTNPSYYSRTANPYLKVKDENGNYVYDPDLIERSDLNLDYNILEERENTDYELISNSIKSIFDVNYKLNDKIHFYSQLGLQLDFNKTEKYGDKNSYYTRKYEQKSRYSVDGTNYAYFLPEGGIIQNWDTDAFQYNWKTTANYNTSFNDINELDIMLGTEFRRNENTEIHTKGFGFNSNTLTTTPITDDRALGNSSFETYKKTYNENAYASFFGTASYTYDKKYTVFGSLRYDGSNLFGVDPKYKYLPLWSLAGSWNVFKEAFMDNVNVVNDLKIRGSYGVQGNIDKTTSPFVVGEYYSTSILPGVTEETIRALNAPNGKLRWEKTVSSNVGFDLGLLKNKIYISGDYYYRKSTDLIGLKSVPLESGYNFINTNWATVSNRGFELAINTRNITTPNFKWTTSLNISHNKSLVDEIEIREEDFKPSIKGYSVNAIFAIKTAGIDSNGLPLFWKDGKKVSAVDFYNLENGTDGSQLTREEHRNLYSYVGDGTPKFSGGFINNFKYKQFNLRVSTSFNIKQTVKSSPSYHPTLVEPGKNYSTEILKAGTGNLPALIGFTTPGFDTDLVYTWYNSSDDGNTYNDLDIWVKDISYVRISSIKLGYALPKKYLEKLKIASLNFNLEGRNLFVLGTNYDGFFDPETYGSIYSQPIPKIISLGFNLSF</sequence>
<keyword evidence="2 7" id="KW-0813">Transport</keyword>
<dbReference type="InterPro" id="IPR037066">
    <property type="entry name" value="Plug_dom_sf"/>
</dbReference>
<keyword evidence="3 7" id="KW-1134">Transmembrane beta strand</keyword>
<dbReference type="InterPro" id="IPR023997">
    <property type="entry name" value="TonB-dep_OMP_SusC/RagA_CS"/>
</dbReference>
<dbReference type="STRING" id="762486.SAMN05444411_10275"/>
<dbReference type="Gene3D" id="2.170.130.10">
    <property type="entry name" value="TonB-dependent receptor, plug domain"/>
    <property type="match status" value="1"/>
</dbReference>
<dbReference type="Pfam" id="PF07715">
    <property type="entry name" value="Plug"/>
    <property type="match status" value="1"/>
</dbReference>
<keyword evidence="4 7" id="KW-0812">Transmembrane</keyword>
<dbReference type="InterPro" id="IPR012910">
    <property type="entry name" value="Plug_dom"/>
</dbReference>
<dbReference type="InterPro" id="IPR008969">
    <property type="entry name" value="CarboxyPept-like_regulatory"/>
</dbReference>
<dbReference type="InterPro" id="IPR039426">
    <property type="entry name" value="TonB-dep_rcpt-like"/>
</dbReference>
<evidence type="ECO:0000256" key="7">
    <source>
        <dbReference type="PROSITE-ProRule" id="PRU01360"/>
    </source>
</evidence>
<dbReference type="OrthoDB" id="9768177at2"/>
<protein>
    <submittedName>
        <fullName evidence="9">TonB-linked outer membrane protein, SusC/RagA family</fullName>
    </submittedName>
</protein>
<dbReference type="Gene3D" id="2.40.170.20">
    <property type="entry name" value="TonB-dependent receptor, beta-barrel domain"/>
    <property type="match status" value="1"/>
</dbReference>
<comment type="subcellular location">
    <subcellularLocation>
        <location evidence="1 7">Cell outer membrane</location>
        <topology evidence="1 7">Multi-pass membrane protein</topology>
    </subcellularLocation>
</comment>
<dbReference type="EMBL" id="FNNJ01000002">
    <property type="protein sequence ID" value="SDW73718.1"/>
    <property type="molecule type" value="Genomic_DNA"/>
</dbReference>
<dbReference type="SUPFAM" id="SSF49464">
    <property type="entry name" value="Carboxypeptidase regulatory domain-like"/>
    <property type="match status" value="1"/>
</dbReference>
<comment type="similarity">
    <text evidence="7">Belongs to the TonB-dependent receptor family.</text>
</comment>
<evidence type="ECO:0000256" key="4">
    <source>
        <dbReference type="ARBA" id="ARBA00022692"/>
    </source>
</evidence>
<evidence type="ECO:0000259" key="8">
    <source>
        <dbReference type="Pfam" id="PF07715"/>
    </source>
</evidence>
<name>A0A1H2VZD3_9FLAO</name>
<evidence type="ECO:0000256" key="2">
    <source>
        <dbReference type="ARBA" id="ARBA00022448"/>
    </source>
</evidence>
<proteinExistence type="inferred from homology"/>
<dbReference type="Proteomes" id="UP000199595">
    <property type="component" value="Unassembled WGS sequence"/>
</dbReference>
<gene>
    <name evidence="9" type="ORF">SAMN05444411_10275</name>
</gene>
<evidence type="ECO:0000313" key="9">
    <source>
        <dbReference type="EMBL" id="SDW73718.1"/>
    </source>
</evidence>
<evidence type="ECO:0000313" key="10">
    <source>
        <dbReference type="Proteomes" id="UP000199595"/>
    </source>
</evidence>
<keyword evidence="6 7" id="KW-0998">Cell outer membrane</keyword>
<dbReference type="SUPFAM" id="SSF56935">
    <property type="entry name" value="Porins"/>
    <property type="match status" value="1"/>
</dbReference>